<dbReference type="AlphaFoldDB" id="A0A6N2NAX6"/>
<dbReference type="InterPro" id="IPR002902">
    <property type="entry name" value="GNK2"/>
</dbReference>
<dbReference type="Gene3D" id="3.30.200.20">
    <property type="entry name" value="Phosphorylase Kinase, domain 1"/>
    <property type="match status" value="2"/>
</dbReference>
<evidence type="ECO:0000256" key="14">
    <source>
        <dbReference type="ARBA" id="ARBA00047558"/>
    </source>
</evidence>
<evidence type="ECO:0000256" key="3">
    <source>
        <dbReference type="ARBA" id="ARBA00022679"/>
    </source>
</evidence>
<feature type="domain" description="Gnk2-homologous" evidence="20">
    <location>
        <begin position="133"/>
        <end position="241"/>
    </location>
</feature>
<dbReference type="FunFam" id="3.30.430.20:FF:000003">
    <property type="entry name" value="Cysteine-rich RLK (RECEPTOR-like protein kinase) 10"/>
    <property type="match status" value="2"/>
</dbReference>
<dbReference type="CDD" id="cd14066">
    <property type="entry name" value="STKc_IRAK"/>
    <property type="match status" value="1"/>
</dbReference>
<feature type="domain" description="Gnk2-homologous" evidence="20">
    <location>
        <begin position="585"/>
        <end position="690"/>
    </location>
</feature>
<keyword evidence="8" id="KW-0418">Kinase</keyword>
<evidence type="ECO:0000256" key="10">
    <source>
        <dbReference type="ARBA" id="ARBA00022989"/>
    </source>
</evidence>
<dbReference type="GO" id="GO:0005524">
    <property type="term" value="F:ATP binding"/>
    <property type="evidence" value="ECO:0007669"/>
    <property type="project" value="UniProtKB-UniRule"/>
</dbReference>
<name>A0A6N2NAX6_SALVM</name>
<feature type="domain" description="Protein kinase" evidence="19">
    <location>
        <begin position="274"/>
        <end position="532"/>
    </location>
</feature>
<feature type="domain" description="Protein kinase" evidence="19">
    <location>
        <begin position="837"/>
        <end position="1079"/>
    </location>
</feature>
<reference evidence="21" key="1">
    <citation type="submission" date="2019-03" db="EMBL/GenBank/DDBJ databases">
        <authorList>
            <person name="Mank J."/>
            <person name="Almeida P."/>
        </authorList>
    </citation>
    <scope>NUCLEOTIDE SEQUENCE</scope>
    <source>
        <strain evidence="21">78183</strain>
    </source>
</reference>
<gene>
    <name evidence="21" type="ORF">SVIM_LOCUS492020</name>
</gene>
<keyword evidence="2" id="KW-0723">Serine/threonine-protein kinase</keyword>
<evidence type="ECO:0000256" key="15">
    <source>
        <dbReference type="ARBA" id="ARBA00047951"/>
    </source>
</evidence>
<evidence type="ECO:0000259" key="19">
    <source>
        <dbReference type="PROSITE" id="PS50011"/>
    </source>
</evidence>
<keyword evidence="7 16" id="KW-0547">Nucleotide-binding</keyword>
<proteinExistence type="predicted"/>
<comment type="catalytic activity">
    <reaction evidence="15">
        <text>L-threonyl-[protein] + ATP = O-phospho-L-threonyl-[protein] + ADP + H(+)</text>
        <dbReference type="Rhea" id="RHEA:46608"/>
        <dbReference type="Rhea" id="RHEA-COMP:11060"/>
        <dbReference type="Rhea" id="RHEA-COMP:11605"/>
        <dbReference type="ChEBI" id="CHEBI:15378"/>
        <dbReference type="ChEBI" id="CHEBI:30013"/>
        <dbReference type="ChEBI" id="CHEBI:30616"/>
        <dbReference type="ChEBI" id="CHEBI:61977"/>
        <dbReference type="ChEBI" id="CHEBI:456216"/>
    </reaction>
</comment>
<feature type="binding site" evidence="16">
    <location>
        <position position="865"/>
    </location>
    <ligand>
        <name>ATP</name>
        <dbReference type="ChEBI" id="CHEBI:30616"/>
    </ligand>
</feature>
<dbReference type="PANTHER" id="PTHR27002:SF1050">
    <property type="entry name" value="CYSTEINE-RICH RECEPTOR-LIKE PROTEIN KINASE 5"/>
    <property type="match status" value="1"/>
</dbReference>
<keyword evidence="12" id="KW-0675">Receptor</keyword>
<sequence length="1079" mass="119124">MEFADPMLMGRSPAIEIAQDPTFLYNYCPNTTTYTRNSTYQANLNLVLSSLSSNATRNNINGFYNVSAGQAPDVVYGMFLCRGDVSDSVCRSCVTFATKDVLEKCLIEKVAMIWYDECELRYSNRNIFSTVDQDFTLYMMSPNNVTVDPDRFNQLVETTLNNISTRAASAPSGAKKFAVQQANYTGVQKLYTLVQCSPDLSTAGKGGVSTSLIIAIVIPVAVSLVLFFLGCCFLSRRAKNNRYTAEENDVGNEITNVESLQFDLSSIEDATNNFSADNKLGEGGFGEVYKGTLPNGQAIAVKRLSKGSGQGAAEFKNEVILVAKLQHRNLVRLLGFCLEGEEKILVYEFVPNKSLDYFLFGGIARGILYLHEDSRLRVIHRDLKVSNILLDGDMNAKVSDFGMARIFGVDQTQGSTNRIVGTYGYMSPEYAMHGQFSVKSDVYSFGVLVLEIISGKKNSSFYQTGGAADLASYVWRHWRDGTPLEVMDPTLTDTYSRSEIIRCIHIGLLCVQEDPASRPTMATVVLMLNSYSITLALPQEPAFFLNSRSDQGSIPSKEFFADQSKSKSVPYSGDERSITEAQDPTYLSHYCPNTTTFTKNSTYQANLNLLLSSLSSNSTRNNINGFYNVSAGKDPDEVYGMFLCRGDVSNSVCRNCVNFATKDVLEKCPIEKVAMIWYDECELRYSNRNIFSTVDQDATVLLSSPNNVTAQPESFNQLVETTIYDISTRAASAASGAKKFAVQQANYTGVQKLYTLVQCTPDLSTAGKGGVSTGLIIAIVIPVAVSLVLFFLGFCFLSRRAKNNRYTAEENDVGNEITNVESLQFDLSSIEDATNNFSADNKLGEGGFGEVYKGTLPNGQAIAVKRLSKGSGQGAAEFKNEVILVAKLQHRNLVRLLGFCLEGEEKILVYEFVPNKSLDHFLFEYAMHGQFSVKSDVYSFGVLVLEIISGKKNRSFYQTGGAADLASYVWRHWRDGTPLEVMDPTLTDTYSRSEIIRCIHIGLLCVQEDPASRPTMASVVLMLNSYSITLALPQEPAFFLNSRSDQGSIPSKEFFADQSKSKSVPYSGDERSITEVYPR</sequence>
<dbReference type="PROSITE" id="PS00107">
    <property type="entry name" value="PROTEIN_KINASE_ATP"/>
    <property type="match status" value="2"/>
</dbReference>
<evidence type="ECO:0000256" key="17">
    <source>
        <dbReference type="SAM" id="MobiDB-lite"/>
    </source>
</evidence>
<evidence type="ECO:0000256" key="1">
    <source>
        <dbReference type="ARBA" id="ARBA00004167"/>
    </source>
</evidence>
<evidence type="ECO:0000256" key="2">
    <source>
        <dbReference type="ARBA" id="ARBA00022527"/>
    </source>
</evidence>
<dbReference type="PROSITE" id="PS00108">
    <property type="entry name" value="PROTEIN_KINASE_ST"/>
    <property type="match status" value="1"/>
</dbReference>
<feature type="region of interest" description="Disordered" evidence="17">
    <location>
        <begin position="1049"/>
        <end position="1079"/>
    </location>
</feature>
<dbReference type="InterPro" id="IPR011009">
    <property type="entry name" value="Kinase-like_dom_sf"/>
</dbReference>
<dbReference type="PANTHER" id="PTHR27002">
    <property type="entry name" value="RECEPTOR-LIKE SERINE/THREONINE-PROTEIN KINASE SD1-8"/>
    <property type="match status" value="1"/>
</dbReference>
<comment type="catalytic activity">
    <reaction evidence="14">
        <text>L-seryl-[protein] + ATP = O-phospho-L-seryl-[protein] + ADP + H(+)</text>
        <dbReference type="Rhea" id="RHEA:17989"/>
        <dbReference type="Rhea" id="RHEA-COMP:9863"/>
        <dbReference type="Rhea" id="RHEA-COMP:11604"/>
        <dbReference type="ChEBI" id="CHEBI:15378"/>
        <dbReference type="ChEBI" id="CHEBI:29999"/>
        <dbReference type="ChEBI" id="CHEBI:30616"/>
        <dbReference type="ChEBI" id="CHEBI:83421"/>
        <dbReference type="ChEBI" id="CHEBI:456216"/>
    </reaction>
</comment>
<evidence type="ECO:0008006" key="22">
    <source>
        <dbReference type="Google" id="ProtNLM"/>
    </source>
</evidence>
<dbReference type="CDD" id="cd23509">
    <property type="entry name" value="Gnk2-like"/>
    <property type="match status" value="3"/>
</dbReference>
<keyword evidence="9 16" id="KW-0067">ATP-binding</keyword>
<dbReference type="Pfam" id="PF01657">
    <property type="entry name" value="Stress-antifung"/>
    <property type="match status" value="2"/>
</dbReference>
<evidence type="ECO:0000256" key="12">
    <source>
        <dbReference type="ARBA" id="ARBA00023170"/>
    </source>
</evidence>
<evidence type="ECO:0000256" key="11">
    <source>
        <dbReference type="ARBA" id="ARBA00023136"/>
    </source>
</evidence>
<dbReference type="InterPro" id="IPR008271">
    <property type="entry name" value="Ser/Thr_kinase_AS"/>
</dbReference>
<keyword evidence="4 18" id="KW-0812">Transmembrane</keyword>
<dbReference type="Gene3D" id="3.30.430.20">
    <property type="entry name" value="Gnk2 domain, C-X8-C-X2-C motif"/>
    <property type="match status" value="4"/>
</dbReference>
<accession>A0A6N2NAX6</accession>
<feature type="transmembrane region" description="Helical" evidence="18">
    <location>
        <begin position="212"/>
        <end position="230"/>
    </location>
</feature>
<feature type="binding site" evidence="16">
    <location>
        <position position="302"/>
    </location>
    <ligand>
        <name>ATP</name>
        <dbReference type="ChEBI" id="CHEBI:30616"/>
    </ligand>
</feature>
<evidence type="ECO:0000256" key="7">
    <source>
        <dbReference type="ARBA" id="ARBA00022741"/>
    </source>
</evidence>
<keyword evidence="5" id="KW-0732">Signal</keyword>
<evidence type="ECO:0000256" key="5">
    <source>
        <dbReference type="ARBA" id="ARBA00022729"/>
    </source>
</evidence>
<dbReference type="Pfam" id="PF07714">
    <property type="entry name" value="PK_Tyr_Ser-Thr"/>
    <property type="match status" value="3"/>
</dbReference>
<evidence type="ECO:0000256" key="9">
    <source>
        <dbReference type="ARBA" id="ARBA00022840"/>
    </source>
</evidence>
<dbReference type="GO" id="GO:0042742">
    <property type="term" value="P:defense response to bacterium"/>
    <property type="evidence" value="ECO:0007669"/>
    <property type="project" value="TreeGrafter"/>
</dbReference>
<comment type="subcellular location">
    <subcellularLocation>
        <location evidence="1">Membrane</location>
        <topology evidence="1">Single-pass membrane protein</topology>
    </subcellularLocation>
</comment>
<keyword evidence="13" id="KW-0325">Glycoprotein</keyword>
<dbReference type="SUPFAM" id="SSF56112">
    <property type="entry name" value="Protein kinase-like (PK-like)"/>
    <property type="match status" value="2"/>
</dbReference>
<evidence type="ECO:0000256" key="8">
    <source>
        <dbReference type="ARBA" id="ARBA00022777"/>
    </source>
</evidence>
<dbReference type="InterPro" id="IPR017441">
    <property type="entry name" value="Protein_kinase_ATP_BS"/>
</dbReference>
<protein>
    <recommendedName>
        <fullName evidence="22">Cysteine-rich receptor-like protein kinase 10</fullName>
    </recommendedName>
</protein>
<dbReference type="GO" id="GO:0006979">
    <property type="term" value="P:response to oxidative stress"/>
    <property type="evidence" value="ECO:0007669"/>
    <property type="project" value="UniProtKB-ARBA"/>
</dbReference>
<dbReference type="FunFam" id="3.30.200.20:FF:000142">
    <property type="entry name" value="Cysteine-rich receptor-like protein kinase 10"/>
    <property type="match status" value="2"/>
</dbReference>
<dbReference type="InterPro" id="IPR001245">
    <property type="entry name" value="Ser-Thr/Tyr_kinase_cat_dom"/>
</dbReference>
<dbReference type="Gene3D" id="1.10.510.10">
    <property type="entry name" value="Transferase(Phosphotransferase) domain 1"/>
    <property type="match status" value="2"/>
</dbReference>
<organism evidence="21">
    <name type="scientific">Salix viminalis</name>
    <name type="common">Common osier</name>
    <name type="synonym">Basket willow</name>
    <dbReference type="NCBI Taxonomy" id="40686"/>
    <lineage>
        <taxon>Eukaryota</taxon>
        <taxon>Viridiplantae</taxon>
        <taxon>Streptophyta</taxon>
        <taxon>Embryophyta</taxon>
        <taxon>Tracheophyta</taxon>
        <taxon>Spermatophyta</taxon>
        <taxon>Magnoliopsida</taxon>
        <taxon>eudicotyledons</taxon>
        <taxon>Gunneridae</taxon>
        <taxon>Pentapetalae</taxon>
        <taxon>rosids</taxon>
        <taxon>fabids</taxon>
        <taxon>Malpighiales</taxon>
        <taxon>Salicaceae</taxon>
        <taxon>Saliceae</taxon>
        <taxon>Salix</taxon>
    </lineage>
</organism>
<evidence type="ECO:0000256" key="6">
    <source>
        <dbReference type="ARBA" id="ARBA00022737"/>
    </source>
</evidence>
<keyword evidence="3" id="KW-0808">Transferase</keyword>
<dbReference type="InterPro" id="IPR000719">
    <property type="entry name" value="Prot_kinase_dom"/>
</dbReference>
<keyword evidence="10 18" id="KW-1133">Transmembrane helix</keyword>
<dbReference type="PROSITE" id="PS51473">
    <property type="entry name" value="GNK2"/>
    <property type="match status" value="3"/>
</dbReference>
<dbReference type="FunFam" id="1.10.510.10:FF:000129">
    <property type="entry name" value="cysteine-rich receptor-like protein kinase 10"/>
    <property type="match status" value="1"/>
</dbReference>
<keyword evidence="6" id="KW-0677">Repeat</keyword>
<evidence type="ECO:0000256" key="13">
    <source>
        <dbReference type="ARBA" id="ARBA00023180"/>
    </source>
</evidence>
<dbReference type="SMART" id="SM00220">
    <property type="entry name" value="S_TKc"/>
    <property type="match status" value="1"/>
</dbReference>
<feature type="transmembrane region" description="Helical" evidence="18">
    <location>
        <begin position="775"/>
        <end position="797"/>
    </location>
</feature>
<feature type="domain" description="Gnk2-homologous" evidence="20">
    <location>
        <begin position="22"/>
        <end position="127"/>
    </location>
</feature>
<evidence type="ECO:0000313" key="21">
    <source>
        <dbReference type="EMBL" id="VFU64206.1"/>
    </source>
</evidence>
<dbReference type="GO" id="GO:0005886">
    <property type="term" value="C:plasma membrane"/>
    <property type="evidence" value="ECO:0007669"/>
    <property type="project" value="TreeGrafter"/>
</dbReference>
<evidence type="ECO:0000256" key="4">
    <source>
        <dbReference type="ARBA" id="ARBA00022692"/>
    </source>
</evidence>
<dbReference type="PROSITE" id="PS50011">
    <property type="entry name" value="PROTEIN_KINASE_DOM"/>
    <property type="match status" value="2"/>
</dbReference>
<feature type="compositionally biased region" description="Basic and acidic residues" evidence="17">
    <location>
        <begin position="1068"/>
        <end position="1079"/>
    </location>
</feature>
<dbReference type="EMBL" id="CAADRP010002251">
    <property type="protein sequence ID" value="VFU64206.1"/>
    <property type="molecule type" value="Genomic_DNA"/>
</dbReference>
<keyword evidence="11 18" id="KW-0472">Membrane</keyword>
<dbReference type="GO" id="GO:0004674">
    <property type="term" value="F:protein serine/threonine kinase activity"/>
    <property type="evidence" value="ECO:0007669"/>
    <property type="project" value="UniProtKB-KW"/>
</dbReference>
<dbReference type="InterPro" id="IPR038408">
    <property type="entry name" value="GNK2_sf"/>
</dbReference>
<evidence type="ECO:0000256" key="18">
    <source>
        <dbReference type="SAM" id="Phobius"/>
    </source>
</evidence>
<evidence type="ECO:0000259" key="20">
    <source>
        <dbReference type="PROSITE" id="PS51473"/>
    </source>
</evidence>
<evidence type="ECO:0000256" key="16">
    <source>
        <dbReference type="PROSITE-ProRule" id="PRU10141"/>
    </source>
</evidence>